<feature type="compositionally biased region" description="Basic and acidic residues" evidence="1">
    <location>
        <begin position="269"/>
        <end position="278"/>
    </location>
</feature>
<keyword evidence="3" id="KW-1185">Reference proteome</keyword>
<name>A0A1Q8RR45_9PEZI</name>
<accession>A0A1Q8RR45</accession>
<organism evidence="2 3">
    <name type="scientific">Colletotrichum chlorophyti</name>
    <dbReference type="NCBI Taxonomy" id="708187"/>
    <lineage>
        <taxon>Eukaryota</taxon>
        <taxon>Fungi</taxon>
        <taxon>Dikarya</taxon>
        <taxon>Ascomycota</taxon>
        <taxon>Pezizomycotina</taxon>
        <taxon>Sordariomycetes</taxon>
        <taxon>Hypocreomycetidae</taxon>
        <taxon>Glomerellales</taxon>
        <taxon>Glomerellaceae</taxon>
        <taxon>Colletotrichum</taxon>
    </lineage>
</organism>
<feature type="compositionally biased region" description="Basic and acidic residues" evidence="1">
    <location>
        <begin position="1452"/>
        <end position="1461"/>
    </location>
</feature>
<evidence type="ECO:0000256" key="1">
    <source>
        <dbReference type="SAM" id="MobiDB-lite"/>
    </source>
</evidence>
<dbReference type="Proteomes" id="UP000186583">
    <property type="component" value="Unassembled WGS sequence"/>
</dbReference>
<evidence type="ECO:0000313" key="2">
    <source>
        <dbReference type="EMBL" id="OLN86798.1"/>
    </source>
</evidence>
<dbReference type="OrthoDB" id="5422628at2759"/>
<dbReference type="EMBL" id="MPGH01000109">
    <property type="protein sequence ID" value="OLN86798.1"/>
    <property type="molecule type" value="Genomic_DNA"/>
</dbReference>
<evidence type="ECO:0000313" key="3">
    <source>
        <dbReference type="Proteomes" id="UP000186583"/>
    </source>
</evidence>
<sequence>MAEARMPELVKMVQENYHNFPAETWQRTREVLENREPFRLFTHIETLIATRQVDQVLEKNEPFRLLMAEIYGERHVWLHDQDLGDARWGAVQERSVKALRAQAELAEKNPEHLEDGKRELMLRKIVEGGDDVATWAKVLGFEGILFTEKEVVAAATRMRVEAGGPADGYGTGEKREDIGGVEFTTCPEGPDCTYGPPLCFDRNEEPSAQDDQFFIPEVPKAPAEGGPAPRNPFTTEWRARELPGGLQFPDVFDPYYSSNHFIRRSRKYPRPELPRYRDEDSDEGDDATAQGKLAESGSSDSTAVATMASTTYVRPRRPGATGNRRRHAVLQMPGLFTVRASADMNPRIIGQIGATATQVTAQTDTRTISQTSGGAEQTTVPTITVTGTNRQSTDETAPVTEVNEIANSMPAGYLLTPHKERCIFTPSRPWRPLSPPPTITTIQKQPEADVEMVDVEDEREATEDTDPTALSTSWLRNFLRKDMSTNDEDLQMMDYQGWRIHSPRVQLIRIKNFLADEDIDRTLGWRNKFAEIGLFLQYCRDMKDAPSKDWWVDLRECMDMLHVHWLTEQHYYGERELVVEFPKMDTTSTRLPPLLDARDIVVEGMSKQEDMRPRYLVHRVPESIHDVDYQVPGPVLRQTLMTWFREDGNLVWATHPEDEMPGSGPRGQKFKFDPDFNMALTEDFYYMRCMNGGPEETARSIRAEANFYIGLNEYVAGEMCNVDIDGAKHDVQTVYPTGEVQQRFARYRGAKRAALQQCISHFDSVENVAILSPFRKLVLPLTRRQKERAKKEAGVDVVYKPHAIKQPPKGEKLDPMGLLYWHQRLRENHWSRAEHARAGTEDSHKRYLADADLGEDPVLLPKNFLGPIAPTDFLTVSERRIVERHKLLMTLRDKLNRAHKRSPRQMLEGMIKNLRFGATGDEPWDVKDALVMHRTKHGEYLEANDMELYWVDFVTGPSTNVRAEQTPLPNLGREFEVFTTRVQRLLDDPCQDALLARQDRKTELQGLTAAVNVGLRNGDYVLTNDKVKVFETAEDGKVLISRPACEWHPENRIKWPAGGGDDKWDPVDNRWHRANLPSPEETWDWDEAFANSARVNEIVKTTKTMLWAVCYRIGIELARLQERVPRLDDKLSRASEWDFRANQLQDVIGRWISWFKHPRQSGGRPVSYASVVKAGEPRKWKEGLTEVEACEVVRRGIIDELSQGASTLWPSRPRFSVVGGREVQTFHRDRVWDWAAPEVVGVKKQFFSVDRWPVHLQKRETQMDIVMRPSMEAAAEKLDNSRVAGDLGALDERCRYVPTAGQIARRQMKSMLSVPYHEGSRREFFLGKTEYWGGDTPAQKRVIQEHVRQAMAEAIGPNDGGAPRAKGWFGRGRTEAAGSNIGVFDDRRSELPEVDPAYVPRSVPAPPPATSGWLMSGGRGPATSAVIAPPPRSPVEGPNTRSAPRLPVVEKQTSRERKVRFAAETSTEAEAKGKGPMGDDEAIE</sequence>
<comment type="caution">
    <text evidence="2">The sequence shown here is derived from an EMBL/GenBank/DDBJ whole genome shotgun (WGS) entry which is preliminary data.</text>
</comment>
<feature type="region of interest" description="Disordered" evidence="1">
    <location>
        <begin position="1397"/>
        <end position="1484"/>
    </location>
</feature>
<protein>
    <submittedName>
        <fullName evidence="2">Uncharacterized protein</fullName>
    </submittedName>
</protein>
<feature type="compositionally biased region" description="Polar residues" evidence="1">
    <location>
        <begin position="296"/>
        <end position="312"/>
    </location>
</feature>
<feature type="region of interest" description="Disordered" evidence="1">
    <location>
        <begin position="269"/>
        <end position="324"/>
    </location>
</feature>
<reference evidence="2 3" key="1">
    <citation type="submission" date="2016-11" db="EMBL/GenBank/DDBJ databases">
        <title>Draft Genome Assembly of Colletotrichum chlorophyti a pathogen of herbaceous plants.</title>
        <authorList>
            <person name="Gan P."/>
            <person name="Narusaka M."/>
            <person name="Tsushima A."/>
            <person name="Narusaka Y."/>
            <person name="Takano Y."/>
            <person name="Shirasu K."/>
        </authorList>
    </citation>
    <scope>NUCLEOTIDE SEQUENCE [LARGE SCALE GENOMIC DNA]</scope>
    <source>
        <strain evidence="2 3">NTL11</strain>
    </source>
</reference>
<proteinExistence type="predicted"/>
<gene>
    <name evidence="2" type="ORF">CCHL11_07875</name>
</gene>
<dbReference type="STRING" id="708187.A0A1Q8RR45"/>